<feature type="transmembrane region" description="Helical" evidence="2">
    <location>
        <begin position="158"/>
        <end position="185"/>
    </location>
</feature>
<dbReference type="Proteomes" id="UP000507470">
    <property type="component" value="Unassembled WGS sequence"/>
</dbReference>
<feature type="coiled-coil region" evidence="1">
    <location>
        <begin position="516"/>
        <end position="557"/>
    </location>
</feature>
<evidence type="ECO:0000256" key="1">
    <source>
        <dbReference type="SAM" id="Coils"/>
    </source>
</evidence>
<feature type="coiled-coil region" evidence="1">
    <location>
        <begin position="786"/>
        <end position="823"/>
    </location>
</feature>
<evidence type="ECO:0000256" key="2">
    <source>
        <dbReference type="SAM" id="Phobius"/>
    </source>
</evidence>
<gene>
    <name evidence="3" type="ORF">MCOR_5143</name>
</gene>
<keyword evidence="4" id="KW-1185">Reference proteome</keyword>
<dbReference type="PANTHER" id="PTHR33488:SF2">
    <property type="entry name" value="EARLY ENDOSOME ANTIGEN 1-LIKE"/>
    <property type="match status" value="1"/>
</dbReference>
<dbReference type="OrthoDB" id="5406275at2759"/>
<keyword evidence="2" id="KW-0472">Membrane</keyword>
<feature type="coiled-coil region" evidence="1">
    <location>
        <begin position="197"/>
        <end position="238"/>
    </location>
</feature>
<reference evidence="3 4" key="1">
    <citation type="submission" date="2020-06" db="EMBL/GenBank/DDBJ databases">
        <authorList>
            <person name="Li R."/>
            <person name="Bekaert M."/>
        </authorList>
    </citation>
    <scope>NUCLEOTIDE SEQUENCE [LARGE SCALE GENOMIC DNA]</scope>
    <source>
        <strain evidence="4">wild</strain>
    </source>
</reference>
<keyword evidence="2" id="KW-1133">Transmembrane helix</keyword>
<dbReference type="Gene3D" id="1.20.1170.10">
    <property type="match status" value="1"/>
</dbReference>
<dbReference type="PANTHER" id="PTHR33488">
    <property type="entry name" value="ZGC:162509"/>
    <property type="match status" value="1"/>
</dbReference>
<accession>A0A6J8A8N1</accession>
<dbReference type="EMBL" id="CACVKT020000927">
    <property type="protein sequence ID" value="CAC5363892.1"/>
    <property type="molecule type" value="Genomic_DNA"/>
</dbReference>
<keyword evidence="1" id="KW-0175">Coiled coil</keyword>
<protein>
    <submittedName>
        <fullName evidence="3">Uncharacterized protein</fullName>
    </submittedName>
</protein>
<sequence>MNLQSYSKHNRRIFQNEESTTSYTQTISMIAQNRMQHIWITFIDGVKSLYDFAVCLNEPLFEQRRLQELSKHAQEKINLAEQDINSGENEIKVEINRLILLRQNYEQDMEDLNDKIISLSQMATIKAKEVQKATDHVKNAKFQVEIQTNKENQAQKNAVLATSGTILVIGLAVVTGGFAIGAAVVGTVTTVVTHSTVQDAKTALAEKRIELEQWKHHLREIKIKMNRIKIENNEVTIEFNNLDVRHEELLSESKLLTKLKTCISQFHDYINITLRRVDILNERRKVKIFRGNLKQITEKIVEHLLDDQSLEGHFPIMQQLKSLTLEMQSAIMMENLDSRAVVKKLNTGKERKDLLVLKVDSLCTWEQFLMPALTSIAILGQLMAIATKKDFSLDKQIPEGGFKFVKYPGSFRACLVQISNSGCEAFMEAHKSMDKIRMYTMQFQENIRHVVNILINGSEEEKIQVLPGMFEEMKGDADKCLNLAKATEKKFHHVMLLIDETSEASAAVKGVYEDGLKDALEKMKLLQMEEKQIENRKQEMEDEKKRVIEDLERAKSAFDKSLDEVPGVGTLLLMKTVEEGIKIATGAVNIFGQYQMMSISTGLNALTSFCKETIKETLKQSNKSEITTVKYNQHQQELKEAYRHAYKIHVCSEQMYETFKENTDSKGTQEMKVDLGDHENALNGIEDALVKIKNECKRSECAMDPAVIETKATCKKGIELCEEMLKIEKKNMDELFKKVEKLKSETKGFQLKAQVFFKYSPFSIPSTEKVLTDQKSQSKRMIEIASENARYEVELRKKELDDARREREKIQTEVRKMDEEQDRVFEELSKTKIDSINFEEIQKTLKEGLIVLSQPKV</sequence>
<evidence type="ECO:0000313" key="3">
    <source>
        <dbReference type="EMBL" id="CAC5363892.1"/>
    </source>
</evidence>
<feature type="coiled-coil region" evidence="1">
    <location>
        <begin position="63"/>
        <end position="122"/>
    </location>
</feature>
<evidence type="ECO:0000313" key="4">
    <source>
        <dbReference type="Proteomes" id="UP000507470"/>
    </source>
</evidence>
<dbReference type="AlphaFoldDB" id="A0A6J8A8N1"/>
<proteinExistence type="predicted"/>
<feature type="coiled-coil region" evidence="1">
    <location>
        <begin position="675"/>
        <end position="745"/>
    </location>
</feature>
<organism evidence="3 4">
    <name type="scientific">Mytilus coruscus</name>
    <name type="common">Sea mussel</name>
    <dbReference type="NCBI Taxonomy" id="42192"/>
    <lineage>
        <taxon>Eukaryota</taxon>
        <taxon>Metazoa</taxon>
        <taxon>Spiralia</taxon>
        <taxon>Lophotrochozoa</taxon>
        <taxon>Mollusca</taxon>
        <taxon>Bivalvia</taxon>
        <taxon>Autobranchia</taxon>
        <taxon>Pteriomorphia</taxon>
        <taxon>Mytilida</taxon>
        <taxon>Mytiloidea</taxon>
        <taxon>Mytilidae</taxon>
        <taxon>Mytilinae</taxon>
        <taxon>Mytilus</taxon>
    </lineage>
</organism>
<name>A0A6J8A8N1_MYTCO</name>
<keyword evidence="2" id="KW-0812">Transmembrane</keyword>